<sequence>MSQPAESTHNRYEHPLVSRYATKEMSEIWSPDRKFSTWRKLWLALATAEKELGLDITQEQLEAMKEHLHDIDYEYAEEMEKKFRHDVMAHVHTFGKAAPVAMPIIHLGATSCYVGDNADVIQMKQGLQLIQRKLVKAMKTLADFALEYKDMPTMGFTHFQPAQLVTVGKRAALWLQDLWLDYQRLTEQIDSLPMRGVKGTTGTQASFLDLFEGDHEKVKKLNELVAKQMGFKKVIPLSGQTYTRKIDYFVLSTLSGIAQSAYKMAGDIRLLANMKEIEEPFEKNQIGSSAMAYKRNPMRSERICSLARYVISLTDNAAQTHAAQWFERTLDDSANRRMVLPEAFLATDVILNLVANVSDGLQVWPNVIKAHIKAELPFMATENILMACVKAGGDRQDLHEAIREHSMEAGKRVKVEGAANDLLERIAADDRFKAVHDHLDSLVDPSLFVGRCPQQVEEFINEEIKPILDAQAELLLVQDLDGVNV</sequence>
<dbReference type="EC" id="4.3.2.2" evidence="6 12"/>
<dbReference type="SUPFAM" id="SSF48557">
    <property type="entry name" value="L-aspartase-like"/>
    <property type="match status" value="1"/>
</dbReference>
<dbReference type="InterPro" id="IPR020557">
    <property type="entry name" value="Fumarate_lyase_CS"/>
</dbReference>
<dbReference type="Gene3D" id="1.10.275.60">
    <property type="match status" value="1"/>
</dbReference>
<comment type="caution">
    <text evidence="14">The sequence shown here is derived from an EMBL/GenBank/DDBJ whole genome shotgun (WGS) entry which is preliminary data.</text>
</comment>
<evidence type="ECO:0000256" key="11">
    <source>
        <dbReference type="ARBA" id="ARBA00047513"/>
    </source>
</evidence>
<dbReference type="GO" id="GO:0044208">
    <property type="term" value="P:'de novo' AMP biosynthetic process"/>
    <property type="evidence" value="ECO:0007669"/>
    <property type="project" value="UniProtKB-UniPathway"/>
</dbReference>
<dbReference type="EMBL" id="SPLM01000072">
    <property type="protein sequence ID" value="TMW63209.1"/>
    <property type="molecule type" value="Genomic_DNA"/>
</dbReference>
<evidence type="ECO:0000256" key="8">
    <source>
        <dbReference type="ARBA" id="ARBA00022755"/>
    </source>
</evidence>
<evidence type="ECO:0000256" key="10">
    <source>
        <dbReference type="ARBA" id="ARBA00030717"/>
    </source>
</evidence>
<accession>A0A8K1FJK1</accession>
<keyword evidence="15" id="KW-1185">Reference proteome</keyword>
<gene>
    <name evidence="14" type="ORF">Poli38472_002150</name>
</gene>
<comment type="similarity">
    <text evidence="4 12">Belongs to the lyase 1 family. Adenylosuccinate lyase subfamily.</text>
</comment>
<comment type="subunit">
    <text evidence="5">Homotetramer. Residues from neighboring subunits contribute catalytic and substrate-binding residues to each active site.</text>
</comment>
<evidence type="ECO:0000256" key="12">
    <source>
        <dbReference type="RuleBase" id="RU361172"/>
    </source>
</evidence>
<comment type="pathway">
    <text evidence="2 12">Purine metabolism; IMP biosynthesis via de novo pathway; 5-amino-1-(5-phospho-D-ribosyl)imidazole-4-carboxamide from 5-amino-1-(5-phospho-D-ribosyl)imidazole-4-carboxylate: step 2/2.</text>
</comment>
<reference evidence="14" key="1">
    <citation type="submission" date="2019-03" db="EMBL/GenBank/DDBJ databases">
        <title>Long read genome sequence of the mycoparasitic Pythium oligandrum ATCC 38472 isolated from sugarbeet rhizosphere.</title>
        <authorList>
            <person name="Gaulin E."/>
        </authorList>
    </citation>
    <scope>NUCLEOTIDE SEQUENCE</scope>
    <source>
        <strain evidence="14">ATCC 38472_TT</strain>
    </source>
</reference>
<evidence type="ECO:0000256" key="9">
    <source>
        <dbReference type="ARBA" id="ARBA00023239"/>
    </source>
</evidence>
<dbReference type="PANTHER" id="PTHR43172:SF1">
    <property type="entry name" value="ADENYLOSUCCINATE LYASE"/>
    <property type="match status" value="1"/>
</dbReference>
<dbReference type="Proteomes" id="UP000794436">
    <property type="component" value="Unassembled WGS sequence"/>
</dbReference>
<dbReference type="NCBIfam" id="TIGR00928">
    <property type="entry name" value="purB"/>
    <property type="match status" value="1"/>
</dbReference>
<dbReference type="Gene3D" id="1.10.40.30">
    <property type="entry name" value="Fumarase/aspartase (C-terminal domain)"/>
    <property type="match status" value="1"/>
</dbReference>
<dbReference type="UniPathway" id="UPA00075">
    <property type="reaction ID" value="UER00336"/>
</dbReference>
<dbReference type="FunFam" id="1.10.275.60:FF:000001">
    <property type="entry name" value="Adenylosuccinate lyase"/>
    <property type="match status" value="1"/>
</dbReference>
<comment type="catalytic activity">
    <reaction evidence="1 12">
        <text>(2S)-2-[5-amino-1-(5-phospho-beta-D-ribosyl)imidazole-4-carboxamido]succinate = 5-amino-1-(5-phospho-beta-D-ribosyl)imidazole-4-carboxamide + fumarate</text>
        <dbReference type="Rhea" id="RHEA:23920"/>
        <dbReference type="ChEBI" id="CHEBI:29806"/>
        <dbReference type="ChEBI" id="CHEBI:58443"/>
        <dbReference type="ChEBI" id="CHEBI:58475"/>
        <dbReference type="EC" id="4.3.2.2"/>
    </reaction>
</comment>
<dbReference type="OrthoDB" id="406045at2759"/>
<dbReference type="UniPathway" id="UPA00074">
    <property type="reaction ID" value="UER00132"/>
</dbReference>
<dbReference type="InterPro" id="IPR000362">
    <property type="entry name" value="Fumarate_lyase_fam"/>
</dbReference>
<dbReference type="GO" id="GO:0006189">
    <property type="term" value="P:'de novo' IMP biosynthetic process"/>
    <property type="evidence" value="ECO:0007669"/>
    <property type="project" value="UniProtKB-UniPathway"/>
</dbReference>
<dbReference type="SMART" id="SM00998">
    <property type="entry name" value="ADSL_C"/>
    <property type="match status" value="1"/>
</dbReference>
<evidence type="ECO:0000313" key="14">
    <source>
        <dbReference type="EMBL" id="TMW63209.1"/>
    </source>
</evidence>
<dbReference type="InterPro" id="IPR019468">
    <property type="entry name" value="AdenyloSucc_lyase_C"/>
</dbReference>
<dbReference type="Pfam" id="PF10397">
    <property type="entry name" value="ADSL_C"/>
    <property type="match status" value="1"/>
</dbReference>
<evidence type="ECO:0000256" key="6">
    <source>
        <dbReference type="ARBA" id="ARBA00012339"/>
    </source>
</evidence>
<dbReference type="Gene3D" id="1.20.200.10">
    <property type="entry name" value="Fumarase/aspartase (Central domain)"/>
    <property type="match status" value="1"/>
</dbReference>
<dbReference type="CDD" id="cd03302">
    <property type="entry name" value="Adenylsuccinate_lyase_2"/>
    <property type="match status" value="1"/>
</dbReference>
<evidence type="ECO:0000313" key="15">
    <source>
        <dbReference type="Proteomes" id="UP000794436"/>
    </source>
</evidence>
<comment type="pathway">
    <text evidence="3 12">Purine metabolism; AMP biosynthesis via de novo pathway; AMP from IMP: step 2/2.</text>
</comment>
<evidence type="ECO:0000256" key="3">
    <source>
        <dbReference type="ARBA" id="ARBA00004734"/>
    </source>
</evidence>
<evidence type="ECO:0000256" key="7">
    <source>
        <dbReference type="ARBA" id="ARBA00017058"/>
    </source>
</evidence>
<evidence type="ECO:0000259" key="13">
    <source>
        <dbReference type="SMART" id="SM00998"/>
    </source>
</evidence>
<evidence type="ECO:0000256" key="1">
    <source>
        <dbReference type="ARBA" id="ARBA00000598"/>
    </source>
</evidence>
<dbReference type="GO" id="GO:0004018">
    <property type="term" value="F:N6-(1,2-dicarboxyethyl)AMP AMP-lyase (fumarate-forming) activity"/>
    <property type="evidence" value="ECO:0007669"/>
    <property type="project" value="InterPro"/>
</dbReference>
<evidence type="ECO:0000256" key="2">
    <source>
        <dbReference type="ARBA" id="ARBA00004706"/>
    </source>
</evidence>
<dbReference type="FunFam" id="1.10.40.30:FF:000005">
    <property type="entry name" value="Adenylosuccinate lyase"/>
    <property type="match status" value="1"/>
</dbReference>
<dbReference type="PROSITE" id="PS00163">
    <property type="entry name" value="FUMARATE_LYASES"/>
    <property type="match status" value="1"/>
</dbReference>
<comment type="catalytic activity">
    <reaction evidence="11 12">
        <text>N(6)-(1,2-dicarboxyethyl)-AMP = fumarate + AMP</text>
        <dbReference type="Rhea" id="RHEA:16853"/>
        <dbReference type="ChEBI" id="CHEBI:29806"/>
        <dbReference type="ChEBI" id="CHEBI:57567"/>
        <dbReference type="ChEBI" id="CHEBI:456215"/>
        <dbReference type="EC" id="4.3.2.2"/>
    </reaction>
</comment>
<name>A0A8K1FJK1_PYTOL</name>
<dbReference type="AlphaFoldDB" id="A0A8K1FJK1"/>
<proteinExistence type="inferred from homology"/>
<dbReference type="PANTHER" id="PTHR43172">
    <property type="entry name" value="ADENYLOSUCCINATE LYASE"/>
    <property type="match status" value="1"/>
</dbReference>
<dbReference type="Pfam" id="PF00206">
    <property type="entry name" value="Lyase_1"/>
    <property type="match status" value="1"/>
</dbReference>
<feature type="domain" description="Adenylosuccinate lyase C-terminal" evidence="13">
    <location>
        <begin position="376"/>
        <end position="460"/>
    </location>
</feature>
<evidence type="ECO:0000256" key="5">
    <source>
        <dbReference type="ARBA" id="ARBA00011668"/>
    </source>
</evidence>
<organism evidence="14 15">
    <name type="scientific">Pythium oligandrum</name>
    <name type="common">Mycoparasitic fungus</name>
    <dbReference type="NCBI Taxonomy" id="41045"/>
    <lineage>
        <taxon>Eukaryota</taxon>
        <taxon>Sar</taxon>
        <taxon>Stramenopiles</taxon>
        <taxon>Oomycota</taxon>
        <taxon>Peronosporomycetes</taxon>
        <taxon>Pythiales</taxon>
        <taxon>Pythiaceae</taxon>
        <taxon>Pythium</taxon>
    </lineage>
</organism>
<protein>
    <recommendedName>
        <fullName evidence="7 12">Adenylosuccinate lyase</fullName>
        <shortName evidence="12">ASL</shortName>
        <ecNumber evidence="6 12">4.3.2.2</ecNumber>
    </recommendedName>
    <alternativeName>
        <fullName evidence="10 12">Adenylosuccinase</fullName>
    </alternativeName>
</protein>
<dbReference type="InterPro" id="IPR022761">
    <property type="entry name" value="Fumarate_lyase_N"/>
</dbReference>
<dbReference type="PRINTS" id="PR00149">
    <property type="entry name" value="FUMRATELYASE"/>
</dbReference>
<dbReference type="InterPro" id="IPR008948">
    <property type="entry name" value="L-Aspartase-like"/>
</dbReference>
<dbReference type="GO" id="GO:0070626">
    <property type="term" value="F:(S)-2-(5-amino-1-(5-phospho-D-ribosyl)imidazole-4-carboxamido) succinate lyase (fumarate-forming) activity"/>
    <property type="evidence" value="ECO:0007669"/>
    <property type="project" value="TreeGrafter"/>
</dbReference>
<keyword evidence="8 12" id="KW-0658">Purine biosynthesis</keyword>
<dbReference type="InterPro" id="IPR004769">
    <property type="entry name" value="Pur_lyase"/>
</dbReference>
<dbReference type="GO" id="GO:0005829">
    <property type="term" value="C:cytosol"/>
    <property type="evidence" value="ECO:0007669"/>
    <property type="project" value="TreeGrafter"/>
</dbReference>
<evidence type="ECO:0000256" key="4">
    <source>
        <dbReference type="ARBA" id="ARBA00008273"/>
    </source>
</evidence>
<keyword evidence="9 12" id="KW-0456">Lyase</keyword>